<dbReference type="AlphaFoldDB" id="A0AAU9JP98"/>
<keyword evidence="2" id="KW-1185">Reference proteome</keyword>
<dbReference type="Proteomes" id="UP001162131">
    <property type="component" value="Unassembled WGS sequence"/>
</dbReference>
<evidence type="ECO:0000313" key="2">
    <source>
        <dbReference type="Proteomes" id="UP001162131"/>
    </source>
</evidence>
<evidence type="ECO:0000313" key="1">
    <source>
        <dbReference type="EMBL" id="CAG9327549.1"/>
    </source>
</evidence>
<gene>
    <name evidence="1" type="ORF">BSTOLATCC_MIC44182</name>
</gene>
<name>A0AAU9JP98_9CILI</name>
<proteinExistence type="predicted"/>
<reference evidence="1" key="1">
    <citation type="submission" date="2021-09" db="EMBL/GenBank/DDBJ databases">
        <authorList>
            <consortium name="AG Swart"/>
            <person name="Singh M."/>
            <person name="Singh A."/>
            <person name="Seah K."/>
            <person name="Emmerich C."/>
        </authorList>
    </citation>
    <scope>NUCLEOTIDE SEQUENCE</scope>
    <source>
        <strain evidence="1">ATCC30299</strain>
    </source>
</reference>
<sequence>MTNTLEQYSIQVLTEESDKIHTEACSWSQEKTWESYSTSIKCFLKSRDKLSNPFHYKKRNYDINFNKDNFKRILLNLEFNPSQEEPFIKFSMLPSPPKADKKYLQKLDKKNQTNRCKCLSIDNGICTSSNIESRCDSPDCLMKMHKPQRSLLSFPKREHIRIPSYTPSAHRFLSPKSDHMSIRRAGCRSTSPECIIPKTPTSVLNTCKPETVVKDKTSPKPPNPKMAPIIAQRSELRLPFICRSLIC</sequence>
<dbReference type="EMBL" id="CAJZBQ010000044">
    <property type="protein sequence ID" value="CAG9327549.1"/>
    <property type="molecule type" value="Genomic_DNA"/>
</dbReference>
<accession>A0AAU9JP98</accession>
<protein>
    <submittedName>
        <fullName evidence="1">Uncharacterized protein</fullName>
    </submittedName>
</protein>
<comment type="caution">
    <text evidence="1">The sequence shown here is derived from an EMBL/GenBank/DDBJ whole genome shotgun (WGS) entry which is preliminary data.</text>
</comment>
<organism evidence="1 2">
    <name type="scientific">Blepharisma stoltei</name>
    <dbReference type="NCBI Taxonomy" id="1481888"/>
    <lineage>
        <taxon>Eukaryota</taxon>
        <taxon>Sar</taxon>
        <taxon>Alveolata</taxon>
        <taxon>Ciliophora</taxon>
        <taxon>Postciliodesmatophora</taxon>
        <taxon>Heterotrichea</taxon>
        <taxon>Heterotrichida</taxon>
        <taxon>Blepharismidae</taxon>
        <taxon>Blepharisma</taxon>
    </lineage>
</organism>